<dbReference type="Proteomes" id="UP000663852">
    <property type="component" value="Unassembled WGS sequence"/>
</dbReference>
<sequence>MTTNSSADEVSPTLALDVAMKEIDQNGHDDERMVLVFNAFDQIIPQLGVFTPLATRLRNEFFDFTYSSQYTVEQIQKASKKRKRIACVERLSYKVLCQRLLDENQDLINMYESRMSDMEASLAGKNRDLNQTFEKIQQMDIAKQKLMNELSALKATLEERDKDIENLKEDCDRIRYNCDQEVFNTRLKVKDIIDNQEATEALIADLSRYKQGYDEMQEAFVNSPSERPSTKKDSENQEEPYIQVKKQLMLDIQVATRLEEQMVTLLNMTTEEYDQRVDDEHKKLLKDENDPSESQFIKDNIDTEQIRYIGSIKEIREELTMMQRHRRTLEEKLEMVIVKGNEKVRNRKANVAFAANEAAQKAGKPINLLQGLERAFESAERKTDHIEYGPQERVLSRFACIIASSTNGLLWTDFNSTTYCESCADNTYLCPHKFPESQTIVRVPDGTKYVRISRPPLKYNEALIRKVMNDNKKLITQMLPPNYQQNDASILRTNYPGHLNSDEISRKPEVVSESKSNMELLIQTFDRVWEDYKKRTNLVRPIPRPYSTDRLFNMIIEILAYECYCDTHLINVTGSIVDDIYEIFTKRYTEIDQVPYASVHDFLTSLYACRNSFKALELFMHVLIGNIDVTCMYYVALLGEILEKLDWNETDDARIFFSNIYPFLDDDGLDTVVIDYVSFTENTISRFLIMEYIISMLLKGSEPLFQEMQYKLSVQVSENFNMMTIVEFQTAIENIAYTSDERLVSRVFNRAERHSQWNNIKGSVLMTKLAHIASYLYFIQFLEEQKEPFDEKVQKEINLHKKSEEEYKSRTRKQVVDEQRTLLKYAQIKSLGNILYEMDNVSLSDDSKDFTASKSFINENTSST</sequence>
<accession>A0A814ZQD0</accession>
<organism evidence="2 3">
    <name type="scientific">Adineta ricciae</name>
    <name type="common">Rotifer</name>
    <dbReference type="NCBI Taxonomy" id="249248"/>
    <lineage>
        <taxon>Eukaryota</taxon>
        <taxon>Metazoa</taxon>
        <taxon>Spiralia</taxon>
        <taxon>Gnathifera</taxon>
        <taxon>Rotifera</taxon>
        <taxon>Eurotatoria</taxon>
        <taxon>Bdelloidea</taxon>
        <taxon>Adinetida</taxon>
        <taxon>Adinetidae</taxon>
        <taxon>Adineta</taxon>
    </lineage>
</organism>
<evidence type="ECO:0000256" key="1">
    <source>
        <dbReference type="SAM" id="Coils"/>
    </source>
</evidence>
<name>A0A814ZQD0_ADIRI</name>
<evidence type="ECO:0000313" key="3">
    <source>
        <dbReference type="Proteomes" id="UP000663852"/>
    </source>
</evidence>
<keyword evidence="1" id="KW-0175">Coiled coil</keyword>
<dbReference type="EMBL" id="CAJNOJ010000177">
    <property type="protein sequence ID" value="CAF1246664.1"/>
    <property type="molecule type" value="Genomic_DNA"/>
</dbReference>
<dbReference type="AlphaFoldDB" id="A0A814ZQD0"/>
<dbReference type="OrthoDB" id="2142729at2759"/>
<protein>
    <submittedName>
        <fullName evidence="2">Uncharacterized protein</fullName>
    </submittedName>
</protein>
<comment type="caution">
    <text evidence="2">The sequence shown here is derived from an EMBL/GenBank/DDBJ whole genome shotgun (WGS) entry which is preliminary data.</text>
</comment>
<reference evidence="2" key="1">
    <citation type="submission" date="2021-02" db="EMBL/GenBank/DDBJ databases">
        <authorList>
            <person name="Nowell W R."/>
        </authorList>
    </citation>
    <scope>NUCLEOTIDE SEQUENCE</scope>
</reference>
<proteinExistence type="predicted"/>
<gene>
    <name evidence="2" type="ORF">EDS130_LOCUS27747</name>
</gene>
<feature type="coiled-coil region" evidence="1">
    <location>
        <begin position="129"/>
        <end position="177"/>
    </location>
</feature>
<evidence type="ECO:0000313" key="2">
    <source>
        <dbReference type="EMBL" id="CAF1246664.1"/>
    </source>
</evidence>